<evidence type="ECO:0000313" key="4">
    <source>
        <dbReference type="Proteomes" id="UP000642673"/>
    </source>
</evidence>
<feature type="signal peptide" evidence="2">
    <location>
        <begin position="1"/>
        <end position="20"/>
    </location>
</feature>
<evidence type="ECO:0000256" key="2">
    <source>
        <dbReference type="SAM" id="SignalP"/>
    </source>
</evidence>
<feature type="chain" id="PRO_5045756140" description="Lipoprotein" evidence="2">
    <location>
        <begin position="21"/>
        <end position="204"/>
    </location>
</feature>
<gene>
    <name evidence="3" type="ORF">GCM10010347_42610</name>
</gene>
<feature type="region of interest" description="Disordered" evidence="1">
    <location>
        <begin position="33"/>
        <end position="101"/>
    </location>
</feature>
<keyword evidence="4" id="KW-1185">Reference proteome</keyword>
<protein>
    <recommendedName>
        <fullName evidence="5">Lipoprotein</fullName>
    </recommendedName>
</protein>
<keyword evidence="2" id="KW-0732">Signal</keyword>
<dbReference type="RefSeq" id="WP_190185813.1">
    <property type="nucleotide sequence ID" value="NZ_BMVP01000008.1"/>
</dbReference>
<accession>A0ABQ3EW73</accession>
<name>A0ABQ3EW73_9ACTN</name>
<comment type="caution">
    <text evidence="3">The sequence shown here is derived from an EMBL/GenBank/DDBJ whole genome shotgun (WGS) entry which is preliminary data.</text>
</comment>
<dbReference type="PROSITE" id="PS51257">
    <property type="entry name" value="PROKAR_LIPOPROTEIN"/>
    <property type="match status" value="1"/>
</dbReference>
<dbReference type="Proteomes" id="UP000642673">
    <property type="component" value="Unassembled WGS sequence"/>
</dbReference>
<reference evidence="4" key="1">
    <citation type="journal article" date="2019" name="Int. J. Syst. Evol. Microbiol.">
        <title>The Global Catalogue of Microorganisms (GCM) 10K type strain sequencing project: providing services to taxonomists for standard genome sequencing and annotation.</title>
        <authorList>
            <consortium name="The Broad Institute Genomics Platform"/>
            <consortium name="The Broad Institute Genome Sequencing Center for Infectious Disease"/>
            <person name="Wu L."/>
            <person name="Ma J."/>
        </authorList>
    </citation>
    <scope>NUCLEOTIDE SEQUENCE [LARGE SCALE GENOMIC DNA]</scope>
    <source>
        <strain evidence="4">JCM 4738</strain>
    </source>
</reference>
<sequence>MRAVRRQAAMAALAVCGVLALTACQNGDDLAAPDAKPTAVAPAPPTATAPPTASATAAVPAPSKTGAAPKPSATATPAGKNPPAPAPPPAPTCGADHRMPVSPDTIAVHRYTPEGGMTSLIVQHGTYGCPGRFEPSGEWTYIPIAETAKITATAPILTTVVMGRPISTSELTGWLDTHPDKGLPFRYHLNAAGVIDTLDEIYVK</sequence>
<feature type="compositionally biased region" description="Pro residues" evidence="1">
    <location>
        <begin position="80"/>
        <end position="91"/>
    </location>
</feature>
<feature type="compositionally biased region" description="Low complexity" evidence="1">
    <location>
        <begin position="49"/>
        <end position="79"/>
    </location>
</feature>
<evidence type="ECO:0000313" key="3">
    <source>
        <dbReference type="EMBL" id="GHB67968.1"/>
    </source>
</evidence>
<dbReference type="EMBL" id="BMVP01000008">
    <property type="protein sequence ID" value="GHB67968.1"/>
    <property type="molecule type" value="Genomic_DNA"/>
</dbReference>
<organism evidence="3 4">
    <name type="scientific">Streptomyces cirratus</name>
    <dbReference type="NCBI Taxonomy" id="68187"/>
    <lineage>
        <taxon>Bacteria</taxon>
        <taxon>Bacillati</taxon>
        <taxon>Actinomycetota</taxon>
        <taxon>Actinomycetes</taxon>
        <taxon>Kitasatosporales</taxon>
        <taxon>Streptomycetaceae</taxon>
        <taxon>Streptomyces</taxon>
    </lineage>
</organism>
<evidence type="ECO:0000256" key="1">
    <source>
        <dbReference type="SAM" id="MobiDB-lite"/>
    </source>
</evidence>
<evidence type="ECO:0008006" key="5">
    <source>
        <dbReference type="Google" id="ProtNLM"/>
    </source>
</evidence>
<proteinExistence type="predicted"/>